<comment type="caution">
    <text evidence="2">The sequence shown here is derived from an EMBL/GenBank/DDBJ whole genome shotgun (WGS) entry which is preliminary data.</text>
</comment>
<evidence type="ECO:0000256" key="1">
    <source>
        <dbReference type="SAM" id="MobiDB-lite"/>
    </source>
</evidence>
<dbReference type="AlphaFoldDB" id="A0A436ZST9"/>
<reference evidence="2 3" key="1">
    <citation type="submission" date="2019-01" db="EMBL/GenBank/DDBJ databases">
        <title>Intercellular communication is required for trap formation in the nematode-trapping fungus Duddingtonia flagrans.</title>
        <authorList>
            <person name="Youssar L."/>
            <person name="Wernet V."/>
            <person name="Hensel N."/>
            <person name="Hildebrandt H.-G."/>
            <person name="Fischer R."/>
        </authorList>
    </citation>
    <scope>NUCLEOTIDE SEQUENCE [LARGE SCALE GENOMIC DNA]</scope>
    <source>
        <strain evidence="2 3">CBS H-5679</strain>
    </source>
</reference>
<organism evidence="2 3">
    <name type="scientific">Arthrobotrys flagrans</name>
    <name type="common">Nematode-trapping fungus</name>
    <name type="synonym">Trichothecium flagrans</name>
    <dbReference type="NCBI Taxonomy" id="97331"/>
    <lineage>
        <taxon>Eukaryota</taxon>
        <taxon>Fungi</taxon>
        <taxon>Dikarya</taxon>
        <taxon>Ascomycota</taxon>
        <taxon>Pezizomycotina</taxon>
        <taxon>Orbiliomycetes</taxon>
        <taxon>Orbiliales</taxon>
        <taxon>Orbiliaceae</taxon>
        <taxon>Arthrobotrys</taxon>
    </lineage>
</organism>
<feature type="region of interest" description="Disordered" evidence="1">
    <location>
        <begin position="1"/>
        <end position="31"/>
    </location>
</feature>
<dbReference type="VEuPathDB" id="FungiDB:DFL_009650"/>
<sequence length="102" mass="11150">MTKTGKVTAAPTSVLPNHHRHSSSTSQPQLLLSHKKASKKIFCLLVFSSPAAVLPTRQHESEPKCRQARGLETHLTLLLTPIHQPLHQLTPAKAGSFEIDTS</sequence>
<dbReference type="EMBL" id="SAEB01000012">
    <property type="protein sequence ID" value="RVD81803.1"/>
    <property type="molecule type" value="Genomic_DNA"/>
</dbReference>
<feature type="compositionally biased region" description="Polar residues" evidence="1">
    <location>
        <begin position="1"/>
        <end position="15"/>
    </location>
</feature>
<dbReference type="GeneID" id="93591961"/>
<evidence type="ECO:0000313" key="3">
    <source>
        <dbReference type="Proteomes" id="UP000283090"/>
    </source>
</evidence>
<protein>
    <submittedName>
        <fullName evidence="2">Uncharacterized protein</fullName>
    </submittedName>
</protein>
<accession>A0A436ZST9</accession>
<dbReference type="Proteomes" id="UP000283090">
    <property type="component" value="Unassembled WGS sequence"/>
</dbReference>
<name>A0A436ZST9_ARTFL</name>
<keyword evidence="3" id="KW-1185">Reference proteome</keyword>
<gene>
    <name evidence="2" type="ORF">DFL_009650</name>
</gene>
<evidence type="ECO:0000313" key="2">
    <source>
        <dbReference type="EMBL" id="RVD81803.1"/>
    </source>
</evidence>
<dbReference type="RefSeq" id="XP_067487347.1">
    <property type="nucleotide sequence ID" value="XM_067639572.1"/>
</dbReference>
<proteinExistence type="predicted"/>